<dbReference type="PROSITE" id="PS00372">
    <property type="entry name" value="PTS_EIIA_TYPE_2_HIS"/>
    <property type="match status" value="1"/>
</dbReference>
<dbReference type="NCBIfam" id="TIGR01419">
    <property type="entry name" value="nitro_reg_IIA"/>
    <property type="match status" value="1"/>
</dbReference>
<evidence type="ECO:0000313" key="3">
    <source>
        <dbReference type="Proteomes" id="UP000683428"/>
    </source>
</evidence>
<dbReference type="InterPro" id="IPR051541">
    <property type="entry name" value="PTS_SugarTrans_NitroReg"/>
</dbReference>
<dbReference type="PANTHER" id="PTHR47738:SF1">
    <property type="entry name" value="NITROGEN REGULATORY PROTEIN"/>
    <property type="match status" value="1"/>
</dbReference>
<name>A0A975XTH7_9RHOO</name>
<dbReference type="GO" id="GO:0030295">
    <property type="term" value="F:protein kinase activator activity"/>
    <property type="evidence" value="ECO:0007669"/>
    <property type="project" value="TreeGrafter"/>
</dbReference>
<dbReference type="EMBL" id="CP064782">
    <property type="protein sequence ID" value="QWT47730.1"/>
    <property type="molecule type" value="Genomic_DNA"/>
</dbReference>
<dbReference type="RefSeq" id="WP_216130400.1">
    <property type="nucleotide sequence ID" value="NZ_CP064782.1"/>
</dbReference>
<dbReference type="KEGG" id="aiq:Azoinq_07510"/>
<dbReference type="PROSITE" id="PS51094">
    <property type="entry name" value="PTS_EIIA_TYPE_2"/>
    <property type="match status" value="1"/>
</dbReference>
<dbReference type="InterPro" id="IPR002178">
    <property type="entry name" value="PTS_EIIA_type-2_dom"/>
</dbReference>
<dbReference type="PANTHER" id="PTHR47738">
    <property type="entry name" value="PTS SYSTEM FRUCTOSE-LIKE EIIA COMPONENT-RELATED"/>
    <property type="match status" value="1"/>
</dbReference>
<dbReference type="GO" id="GO:0008982">
    <property type="term" value="F:protein-N(PI)-phosphohistidine-sugar phosphotransferase activity"/>
    <property type="evidence" value="ECO:0007669"/>
    <property type="project" value="InterPro"/>
</dbReference>
<accession>A0A975XTH7</accession>
<dbReference type="Pfam" id="PF00359">
    <property type="entry name" value="PTS_EIIA_2"/>
    <property type="match status" value="1"/>
</dbReference>
<sequence>MDLIAKLLPPANIVLNLEASSKKRAFEQAALLFENNLGVAQSTVFASLFAREKLGSTGLGQGVAIPHGRLKGIKEAAGAFLRLTHPVAFDAPDGKPVDLMFVLLVPEQATEQHLQILSELAQRFSDKLFREALRHCDSMDDAHRLFTDWGNHAENQHRAAV</sequence>
<keyword evidence="3" id="KW-1185">Reference proteome</keyword>
<proteinExistence type="predicted"/>
<dbReference type="CDD" id="cd00211">
    <property type="entry name" value="PTS_IIA_fru"/>
    <property type="match status" value="1"/>
</dbReference>
<dbReference type="Proteomes" id="UP000683428">
    <property type="component" value="Chromosome"/>
</dbReference>
<evidence type="ECO:0000259" key="1">
    <source>
        <dbReference type="PROSITE" id="PS51094"/>
    </source>
</evidence>
<dbReference type="AlphaFoldDB" id="A0A975XTH7"/>
<dbReference type="GO" id="GO:0009401">
    <property type="term" value="P:phosphoenolpyruvate-dependent sugar phosphotransferase system"/>
    <property type="evidence" value="ECO:0007669"/>
    <property type="project" value="InterPro"/>
</dbReference>
<organism evidence="2 3">
    <name type="scientific">Azospira inquinata</name>
    <dbReference type="NCBI Taxonomy" id="2785627"/>
    <lineage>
        <taxon>Bacteria</taxon>
        <taxon>Pseudomonadati</taxon>
        <taxon>Pseudomonadota</taxon>
        <taxon>Betaproteobacteria</taxon>
        <taxon>Rhodocyclales</taxon>
        <taxon>Rhodocyclaceae</taxon>
        <taxon>Azospira</taxon>
    </lineage>
</organism>
<protein>
    <submittedName>
        <fullName evidence="2">PTS IIA-like nitrogen regulatory protein PtsN</fullName>
    </submittedName>
</protein>
<dbReference type="InterPro" id="IPR006320">
    <property type="entry name" value="PTS_Nitro_regul"/>
</dbReference>
<feature type="domain" description="PTS EIIA type-2" evidence="1">
    <location>
        <begin position="6"/>
        <end position="149"/>
    </location>
</feature>
<evidence type="ECO:0000313" key="2">
    <source>
        <dbReference type="EMBL" id="QWT47730.1"/>
    </source>
</evidence>
<gene>
    <name evidence="2" type="primary">ptsN</name>
    <name evidence="2" type="ORF">Azoinq_07510</name>
</gene>
<reference evidence="2" key="1">
    <citation type="submission" date="2020-11" db="EMBL/GenBank/DDBJ databases">
        <title>Azospira inquinata sp. nov.</title>
        <authorList>
            <person name="Moe W.M."/>
            <person name="Mikes M.C."/>
        </authorList>
    </citation>
    <scope>NUCLEOTIDE SEQUENCE</scope>
    <source>
        <strain evidence="2">Azo-3</strain>
    </source>
</reference>